<keyword evidence="2" id="KW-0378">Hydrolase</keyword>
<dbReference type="CDD" id="cd01092">
    <property type="entry name" value="APP-like"/>
    <property type="match status" value="1"/>
</dbReference>
<dbReference type="InterPro" id="IPR001131">
    <property type="entry name" value="Peptidase_M24B_aminopep-P_CS"/>
</dbReference>
<keyword evidence="5" id="KW-0645">Protease</keyword>
<dbReference type="SUPFAM" id="SSF55920">
    <property type="entry name" value="Creatinase/aminopeptidase"/>
    <property type="match status" value="1"/>
</dbReference>
<protein>
    <submittedName>
        <fullName evidence="5">Xaa-Pro aminopeptidase</fullName>
    </submittedName>
</protein>
<feature type="domain" description="Peptidase M24" evidence="3">
    <location>
        <begin position="151"/>
        <end position="356"/>
    </location>
</feature>
<dbReference type="PANTHER" id="PTHR46112:SF3">
    <property type="entry name" value="AMINOPEPTIDASE YPDF"/>
    <property type="match status" value="1"/>
</dbReference>
<reference evidence="5 6" key="1">
    <citation type="submission" date="2016-10" db="EMBL/GenBank/DDBJ databases">
        <authorList>
            <person name="de Groot N.N."/>
        </authorList>
    </citation>
    <scope>NUCLEOTIDE SEQUENCE [LARGE SCALE GENOMIC DNA]</scope>
    <source>
        <strain evidence="6">EB21,IBRC-M 10013,KCTC 4048</strain>
    </source>
</reference>
<dbReference type="PRINTS" id="PR00599">
    <property type="entry name" value="MAPEPTIDASE"/>
</dbReference>
<keyword evidence="1" id="KW-0479">Metal-binding</keyword>
<dbReference type="InterPro" id="IPR029149">
    <property type="entry name" value="Creatin/AminoP/Spt16_N"/>
</dbReference>
<evidence type="ECO:0000313" key="6">
    <source>
        <dbReference type="Proteomes" id="UP000199370"/>
    </source>
</evidence>
<dbReference type="EMBL" id="FNIA01000029">
    <property type="protein sequence ID" value="SDN36223.1"/>
    <property type="molecule type" value="Genomic_DNA"/>
</dbReference>
<dbReference type="InterPro" id="IPR000994">
    <property type="entry name" value="Pept_M24"/>
</dbReference>
<gene>
    <name evidence="5" type="ORF">SAMN05192554_12924</name>
</gene>
<name>A0A1H0ASY1_9EURY</name>
<dbReference type="Gene3D" id="3.90.230.10">
    <property type="entry name" value="Creatinase/methionine aminopeptidase superfamily"/>
    <property type="match status" value="1"/>
</dbReference>
<proteinExistence type="predicted"/>
<feature type="domain" description="Creatinase N-terminal" evidence="4">
    <location>
        <begin position="9"/>
        <end position="142"/>
    </location>
</feature>
<dbReference type="InterPro" id="IPR001714">
    <property type="entry name" value="Pept_M24_MAP"/>
</dbReference>
<evidence type="ECO:0000259" key="4">
    <source>
        <dbReference type="Pfam" id="PF01321"/>
    </source>
</evidence>
<evidence type="ECO:0000256" key="1">
    <source>
        <dbReference type="ARBA" id="ARBA00022723"/>
    </source>
</evidence>
<keyword evidence="6" id="KW-1185">Reference proteome</keyword>
<dbReference type="RefSeq" id="WP_089736095.1">
    <property type="nucleotide sequence ID" value="NZ_FNIA01000029.1"/>
</dbReference>
<dbReference type="OrthoDB" id="1346at2157"/>
<dbReference type="Proteomes" id="UP000199370">
    <property type="component" value="Unassembled WGS sequence"/>
</dbReference>
<dbReference type="GO" id="GO:0004177">
    <property type="term" value="F:aminopeptidase activity"/>
    <property type="evidence" value="ECO:0007669"/>
    <property type="project" value="UniProtKB-KW"/>
</dbReference>
<dbReference type="STRING" id="996166.SAMN05192554_12924"/>
<sequence>MTDDAFERRTRACQQRLRDGAGHLAVLFPSRNLFYATGFDEEPQERHLFLFVPREGDPVFLVPALYGSQVRAESWVEDVRTWSDGDDPVAAVENVVADLAIPGDGHVLVDDTMWALFTQDLEAALPDATFGLASAVFDDLRIRKDEAELDCLRRAGELADEVSAAVRRMGEDAVGWSEAELAAEIESRLLSGGGDSLAFDVIAGSGPNGAMPHHAHGDREIEHGDPVVLDFGAYVDGYPGDQTRTVVFAGEPPEGFAEVHETVQAALEAGVAAVEPGVTAESVDRAARQVIDDAGYGEQFVHRTGHGVGLDVHEPPYIVEGNETRLEPGMVFSVEPGVYIEGEFGVRIEDLVVVTEDGCERLNDSPRGWRPPGE</sequence>
<accession>A0A1H0ASY1</accession>
<dbReference type="PANTHER" id="PTHR46112">
    <property type="entry name" value="AMINOPEPTIDASE"/>
    <property type="match status" value="1"/>
</dbReference>
<dbReference type="InterPro" id="IPR036005">
    <property type="entry name" value="Creatinase/aminopeptidase-like"/>
</dbReference>
<evidence type="ECO:0000256" key="2">
    <source>
        <dbReference type="ARBA" id="ARBA00022801"/>
    </source>
</evidence>
<keyword evidence="5" id="KW-0031">Aminopeptidase</keyword>
<dbReference type="PROSITE" id="PS00491">
    <property type="entry name" value="PROLINE_PEPTIDASE"/>
    <property type="match status" value="1"/>
</dbReference>
<organism evidence="5 6">
    <name type="scientific">Haloarchaeobius iranensis</name>
    <dbReference type="NCBI Taxonomy" id="996166"/>
    <lineage>
        <taxon>Archaea</taxon>
        <taxon>Methanobacteriati</taxon>
        <taxon>Methanobacteriota</taxon>
        <taxon>Stenosarchaea group</taxon>
        <taxon>Halobacteria</taxon>
        <taxon>Halobacteriales</taxon>
        <taxon>Halorubellaceae</taxon>
        <taxon>Haloarchaeobius</taxon>
    </lineage>
</organism>
<dbReference type="GO" id="GO:0046872">
    <property type="term" value="F:metal ion binding"/>
    <property type="evidence" value="ECO:0007669"/>
    <property type="project" value="UniProtKB-KW"/>
</dbReference>
<dbReference type="Pfam" id="PF00557">
    <property type="entry name" value="Peptidase_M24"/>
    <property type="match status" value="1"/>
</dbReference>
<evidence type="ECO:0000259" key="3">
    <source>
        <dbReference type="Pfam" id="PF00557"/>
    </source>
</evidence>
<dbReference type="Gene3D" id="3.40.350.10">
    <property type="entry name" value="Creatinase/prolidase N-terminal domain"/>
    <property type="match status" value="1"/>
</dbReference>
<dbReference type="InterPro" id="IPR000587">
    <property type="entry name" value="Creatinase_N"/>
</dbReference>
<dbReference type="SUPFAM" id="SSF53092">
    <property type="entry name" value="Creatinase/prolidase N-terminal domain"/>
    <property type="match status" value="1"/>
</dbReference>
<dbReference type="InterPro" id="IPR050659">
    <property type="entry name" value="Peptidase_M24B"/>
</dbReference>
<dbReference type="Pfam" id="PF01321">
    <property type="entry name" value="Creatinase_N"/>
    <property type="match status" value="1"/>
</dbReference>
<dbReference type="AlphaFoldDB" id="A0A1H0ASY1"/>
<evidence type="ECO:0000313" key="5">
    <source>
        <dbReference type="EMBL" id="SDN36223.1"/>
    </source>
</evidence>